<comment type="similarity">
    <text evidence="12">Belongs to the ustYa family.</text>
</comment>
<dbReference type="PROSITE" id="PS50893">
    <property type="entry name" value="ABC_TRANSPORTER_2"/>
    <property type="match status" value="2"/>
</dbReference>
<dbReference type="OrthoDB" id="6500128at2759"/>
<feature type="domain" description="ABC transmembrane type-1" evidence="16">
    <location>
        <begin position="443"/>
        <end position="720"/>
    </location>
</feature>
<evidence type="ECO:0000256" key="13">
    <source>
        <dbReference type="SAM" id="MobiDB-lite"/>
    </source>
</evidence>
<comment type="subcellular location">
    <subcellularLocation>
        <location evidence="1">Cell membrane</location>
        <topology evidence="1">Multi-pass membrane protein</topology>
    </subcellularLocation>
</comment>
<keyword evidence="6" id="KW-0547">Nucleotide-binding</keyword>
<keyword evidence="10 14" id="KW-0472">Membrane</keyword>
<keyword evidence="4" id="KW-1003">Cell membrane</keyword>
<dbReference type="PROSITE" id="PS00211">
    <property type="entry name" value="ABC_TRANSPORTER_1"/>
    <property type="match status" value="1"/>
</dbReference>
<dbReference type="PANTHER" id="PTHR24223">
    <property type="entry name" value="ATP-BINDING CASSETTE SUB-FAMILY C"/>
    <property type="match status" value="1"/>
</dbReference>
<dbReference type="PROSITE" id="PS00061">
    <property type="entry name" value="ADH_SHORT"/>
    <property type="match status" value="1"/>
</dbReference>
<keyword evidence="18" id="KW-1185">Reference proteome</keyword>
<dbReference type="PRINTS" id="PR00080">
    <property type="entry name" value="SDRFAMILY"/>
</dbReference>
<reference evidence="17" key="2">
    <citation type="journal article" date="2023" name="IMA Fungus">
        <title>Comparative genomic study of the Penicillium genus elucidates a diverse pangenome and 15 lateral gene transfer events.</title>
        <authorList>
            <person name="Petersen C."/>
            <person name="Sorensen T."/>
            <person name="Nielsen M.R."/>
            <person name="Sondergaard T.E."/>
            <person name="Sorensen J.L."/>
            <person name="Fitzpatrick D.A."/>
            <person name="Frisvad J.C."/>
            <person name="Nielsen K.L."/>
        </authorList>
    </citation>
    <scope>NUCLEOTIDE SEQUENCE</scope>
    <source>
        <strain evidence="17">IBT 29677</strain>
    </source>
</reference>
<feature type="transmembrane region" description="Helical" evidence="14">
    <location>
        <begin position="298"/>
        <end position="317"/>
    </location>
</feature>
<organism evidence="17 18">
    <name type="scientific">Penicillium cosmopolitanum</name>
    <dbReference type="NCBI Taxonomy" id="1131564"/>
    <lineage>
        <taxon>Eukaryota</taxon>
        <taxon>Fungi</taxon>
        <taxon>Dikarya</taxon>
        <taxon>Ascomycota</taxon>
        <taxon>Pezizomycotina</taxon>
        <taxon>Eurotiomycetes</taxon>
        <taxon>Eurotiomycetidae</taxon>
        <taxon>Eurotiales</taxon>
        <taxon>Aspergillaceae</taxon>
        <taxon>Penicillium</taxon>
    </lineage>
</organism>
<evidence type="ECO:0000259" key="15">
    <source>
        <dbReference type="PROSITE" id="PS50893"/>
    </source>
</evidence>
<feature type="transmembrane region" description="Helical" evidence="14">
    <location>
        <begin position="655"/>
        <end position="678"/>
    </location>
</feature>
<evidence type="ECO:0000256" key="8">
    <source>
        <dbReference type="ARBA" id="ARBA00022857"/>
    </source>
</evidence>
<dbReference type="Pfam" id="PF11807">
    <property type="entry name" value="UstYa"/>
    <property type="match status" value="1"/>
</dbReference>
<feature type="transmembrane region" description="Helical" evidence="14">
    <location>
        <begin position="1309"/>
        <end position="1329"/>
    </location>
</feature>
<feature type="domain" description="ABC transmembrane type-1" evidence="16">
    <location>
        <begin position="1057"/>
        <end position="1337"/>
    </location>
</feature>
<dbReference type="Gene3D" id="3.40.50.720">
    <property type="entry name" value="NAD(P)-binding Rossmann-like Domain"/>
    <property type="match status" value="1"/>
</dbReference>
<dbReference type="InterPro" id="IPR002347">
    <property type="entry name" value="SDR_fam"/>
</dbReference>
<dbReference type="GO" id="GO:0140359">
    <property type="term" value="F:ABC-type transporter activity"/>
    <property type="evidence" value="ECO:0007669"/>
    <property type="project" value="InterPro"/>
</dbReference>
<dbReference type="InterPro" id="IPR017871">
    <property type="entry name" value="ABC_transporter-like_CS"/>
</dbReference>
<dbReference type="Pfam" id="PF00664">
    <property type="entry name" value="ABC_membrane"/>
    <property type="match status" value="2"/>
</dbReference>
<dbReference type="Gene3D" id="1.20.1560.10">
    <property type="entry name" value="ABC transporter type 1, transmembrane domain"/>
    <property type="match status" value="2"/>
</dbReference>
<accession>A0A9W9W1S7</accession>
<evidence type="ECO:0000256" key="14">
    <source>
        <dbReference type="SAM" id="Phobius"/>
    </source>
</evidence>
<evidence type="ECO:0000256" key="7">
    <source>
        <dbReference type="ARBA" id="ARBA00022840"/>
    </source>
</evidence>
<keyword evidence="3" id="KW-0813">Transport</keyword>
<dbReference type="InterPro" id="IPR050173">
    <property type="entry name" value="ABC_transporter_C-like"/>
</dbReference>
<dbReference type="SMART" id="SM00382">
    <property type="entry name" value="AAA"/>
    <property type="match status" value="2"/>
</dbReference>
<evidence type="ECO:0000259" key="16">
    <source>
        <dbReference type="PROSITE" id="PS50929"/>
    </source>
</evidence>
<dbReference type="GO" id="GO:0008667">
    <property type="term" value="F:2,3-dihydro-2,3-dihydroxybenzoate dehydrogenase activity"/>
    <property type="evidence" value="ECO:0007669"/>
    <property type="project" value="InterPro"/>
</dbReference>
<evidence type="ECO:0000256" key="2">
    <source>
        <dbReference type="ARBA" id="ARBA00009726"/>
    </source>
</evidence>
<dbReference type="InterPro" id="IPR020904">
    <property type="entry name" value="Sc_DH/Rdtase_CS"/>
</dbReference>
<dbReference type="InterPro" id="IPR044746">
    <property type="entry name" value="ABCC_6TM_D1"/>
</dbReference>
<gene>
    <name evidence="17" type="ORF">N7509_005035</name>
</gene>
<dbReference type="FunFam" id="1.20.1560.10:FF:000066">
    <property type="entry name" value="ABC multidrug transporter (Eurofung)"/>
    <property type="match status" value="1"/>
</dbReference>
<feature type="transmembrane region" description="Helical" evidence="14">
    <location>
        <begin position="1055"/>
        <end position="1079"/>
    </location>
</feature>
<dbReference type="PRINTS" id="PR01397">
    <property type="entry name" value="DHBDHDRGNASE"/>
</dbReference>
<feature type="transmembrane region" description="Helical" evidence="14">
    <location>
        <begin position="476"/>
        <end position="496"/>
    </location>
</feature>
<dbReference type="CDD" id="cd18579">
    <property type="entry name" value="ABC_6TM_ABCC_D1"/>
    <property type="match status" value="1"/>
</dbReference>
<feature type="transmembrane region" description="Helical" evidence="14">
    <location>
        <begin position="47"/>
        <end position="69"/>
    </location>
</feature>
<dbReference type="SUPFAM" id="SSF52540">
    <property type="entry name" value="P-loop containing nucleoside triphosphate hydrolases"/>
    <property type="match status" value="2"/>
</dbReference>
<evidence type="ECO:0000256" key="3">
    <source>
        <dbReference type="ARBA" id="ARBA00022448"/>
    </source>
</evidence>
<dbReference type="PANTHER" id="PTHR24223:SF399">
    <property type="entry name" value="ABC TRANSPORTER ATNG"/>
    <property type="match status" value="1"/>
</dbReference>
<dbReference type="GO" id="GO:0019290">
    <property type="term" value="P:siderophore biosynthetic process"/>
    <property type="evidence" value="ECO:0007669"/>
    <property type="project" value="InterPro"/>
</dbReference>
<dbReference type="SUPFAM" id="SSF51735">
    <property type="entry name" value="NAD(P)-binding Rossmann-fold domains"/>
    <property type="match status" value="1"/>
</dbReference>
<dbReference type="InterPro" id="IPR003439">
    <property type="entry name" value="ABC_transporter-like_ATP-bd"/>
</dbReference>
<dbReference type="InterPro" id="IPR027417">
    <property type="entry name" value="P-loop_NTPase"/>
</dbReference>
<sequence length="1839" mass="201274">MVATSAYMRVSQAQEESSPEKYEEQLEQDSPLMGVQKSVTSRQFCGLQVLLAISIALLGGTCLLFAALLTSRAPSDRKCAMQLSSYSPLLEAVEYYEVDWANNFHQESIYRGSPTPELELAWDHLWRQNDINVPLNKLSSLNRSANANWKQTPTQYGGGAEANVEVFHQLHCLNMIRQYTYLDSYEVPPEGFRKSPEMSRTHVDHCIETLRIHLMCAGDVTPVLVRLDDSKPLGAEADFSTHHKCRRFDKLTEWMDIHAFRVTNISIASATVGILSTQALLLLSHYDHARSLRPSSLICLYLLGSIIFEIVQVRTLWLLHPPSYPLAATVTVALVVRSLLLVLETSESRKPLSPQYGRISPENFTGIFSQSTYWWLNGLFISGFRGELSLDELYPLDGELLTKSLISRSNQQLNEKPTRRLALFRHIIYDLRWTIAAAVGPRLCLTGFKFAQPFLINDLINYVSDNGSSEPAGVKYGFIGATVLIYVGIAVSTALFKRQAIRMVTITRGSLVTKIYVKTLCQASGQCQETRSTTLMSTDVDRIVTGLLNFHELWASPVEIVIALVLLSRSVGYPSVAALAVTLVSVLGSSYLAPRMRQWQKIWVQAVQERVSFTSVILKELRQIKMFGAESGIGLKIHRLRESELRQSKSYRSMIVGVNVLSALSTAIAPAVTIAVYAATQLNLRLETPSTDVVFTSLSLISLLTSPVVLLSVSWTRFTSAIGCFDRIQEFLYKDSRTSETLAGGEWVAPQNVLGTKLNSVSAQPEPLVSMTDCSFSLGSDKPAILYGITLKIQHASFTAVTGPIGSGKSSLLEAMLGEMHLREGILSVIPVKMAYCKQNPWIFNGTLKANIIGESHADQKWLEEVLHACNLDIEATTLPLGLDTVAGSSGAQLSGGQKQRLSLARAIYARPSLLVLDDCFGPLDAVTSKIVFQQVLGRAGLARRIGMDTILVTTAVQHLKEADNLIVLSKDGRVEAKGRFEELVNQNEYLLSLSRSITSEDNGIQEESKEGDSRLEGVQEVKEKAGEIAKRETVPNTPRGGGDISLYAYYIRSFGWWVFGLTLVFACLFVFCISFPQVMLSWWCGSAPQKNYTYLGSYVGISSIAIIAMAAFIGFFFVWAVPKSAVQLHKVFLDTVMRAPWPSLARIDTGNLINRFSQDMSLLDMQLPVAFGISLQNVLTCIAQGALIATGSGYMAVVIPFCIMAVWTIQAFYLRTSRQVRLLDLEAKAPLYAQFLETTEGLTTIRALHWQQAFSDQNAELLDTSQKPFYTMYSIQQWLQVVLDLLMAGIATVLVALAIFVSKKTSSGALGVALVNLLSFNTTLTLLITNWTQLETSLGAIVRIKLFVTDLQLQPARNEITCPEGGDFSTPVLQNVSFSLEGGQKLGICGRTGSGKSSLLACFFSLVTITSGEILIDGVDISTLPKEKLHSALVPISQNPLVIPGSIRENLALGITSTIDDSVMVSALKEVGLWHQIQDHGGLSANIDSTNLSNGQKQILCIARAILFPGRIIIMDEPTAGFDEHTERLATELLREKLKGRTVISISHQINTVMDSDLVMVMNHGTVSELGAPQELLGGLGSSIGKKLREQGARVAILYAPFEAKRRDELLEAGYGGTDLDDIRTYECDITSADSVQSAFESLEKQIVAPASSSLADRAFPSILINTAGYVSLSDMEITPPEETMKHLTTNVLGPMLCSQAFARLYFAASKVAESSTSPPPPGRIVSISSQAAHAALHRHGAYCASKAALGGLTRSMASEWAGRGITSNTVSPTVAWTALGQKAWGETSVREAFLKNIPTGKFALPEEVADAVLFLCQDSSGMINGADIRVDGGFTVR</sequence>
<evidence type="ECO:0000256" key="6">
    <source>
        <dbReference type="ARBA" id="ARBA00022741"/>
    </source>
</evidence>
<keyword evidence="8" id="KW-0521">NADP</keyword>
<feature type="domain" description="ABC transporter" evidence="15">
    <location>
        <begin position="769"/>
        <end position="997"/>
    </location>
</feature>
<dbReference type="GO" id="GO:0005886">
    <property type="term" value="C:plasma membrane"/>
    <property type="evidence" value="ECO:0007669"/>
    <property type="project" value="UniProtKB-SubCell"/>
</dbReference>
<protein>
    <submittedName>
        <fullName evidence="17">ABC transporter integral membrane type 1</fullName>
    </submittedName>
</protein>
<evidence type="ECO:0000256" key="9">
    <source>
        <dbReference type="ARBA" id="ARBA00022989"/>
    </source>
</evidence>
<dbReference type="InterPro" id="IPR011527">
    <property type="entry name" value="ABC1_TM_dom"/>
</dbReference>
<proteinExistence type="inferred from homology"/>
<feature type="region of interest" description="Disordered" evidence="13">
    <location>
        <begin position="1"/>
        <end position="26"/>
    </location>
</feature>
<dbReference type="Pfam" id="PF00005">
    <property type="entry name" value="ABC_tran"/>
    <property type="match status" value="2"/>
</dbReference>
<evidence type="ECO:0000256" key="4">
    <source>
        <dbReference type="ARBA" id="ARBA00022475"/>
    </source>
</evidence>
<reference evidence="17" key="1">
    <citation type="submission" date="2022-12" db="EMBL/GenBank/DDBJ databases">
        <authorList>
            <person name="Petersen C."/>
        </authorList>
    </citation>
    <scope>NUCLEOTIDE SEQUENCE</scope>
    <source>
        <strain evidence="17">IBT 29677</strain>
    </source>
</reference>
<evidence type="ECO:0000256" key="5">
    <source>
        <dbReference type="ARBA" id="ARBA00022692"/>
    </source>
</evidence>
<feature type="transmembrane region" description="Helical" evidence="14">
    <location>
        <begin position="693"/>
        <end position="713"/>
    </location>
</feature>
<dbReference type="InterPro" id="IPR003593">
    <property type="entry name" value="AAA+_ATPase"/>
</dbReference>
<dbReference type="EMBL" id="JAPZBU010000006">
    <property type="protein sequence ID" value="KAJ5396922.1"/>
    <property type="molecule type" value="Genomic_DNA"/>
</dbReference>
<dbReference type="CDD" id="cd18580">
    <property type="entry name" value="ABC_6TM_ABCC_D2"/>
    <property type="match status" value="1"/>
</dbReference>
<dbReference type="InterPro" id="IPR036291">
    <property type="entry name" value="NAD(P)-bd_dom_sf"/>
</dbReference>
<dbReference type="FunFam" id="3.40.50.300:FF:002145">
    <property type="entry name" value="ABC transporter (MsbA subfamily)"/>
    <property type="match status" value="1"/>
</dbReference>
<feature type="transmembrane region" description="Helical" evidence="14">
    <location>
        <begin position="573"/>
        <end position="593"/>
    </location>
</feature>
<dbReference type="GO" id="GO:0043386">
    <property type="term" value="P:mycotoxin biosynthetic process"/>
    <property type="evidence" value="ECO:0007669"/>
    <property type="project" value="InterPro"/>
</dbReference>
<dbReference type="GeneID" id="81368652"/>
<evidence type="ECO:0000256" key="10">
    <source>
        <dbReference type="ARBA" id="ARBA00023136"/>
    </source>
</evidence>
<dbReference type="InterPro" id="IPR003560">
    <property type="entry name" value="DHB_DH"/>
</dbReference>
<feature type="transmembrane region" description="Helical" evidence="14">
    <location>
        <begin position="1195"/>
        <end position="1215"/>
    </location>
</feature>
<evidence type="ECO:0000256" key="1">
    <source>
        <dbReference type="ARBA" id="ARBA00004651"/>
    </source>
</evidence>
<comment type="similarity">
    <text evidence="2">Belongs to the ABC transporter superfamily. ABCC family. Conjugate transporter (TC 3.A.1.208) subfamily.</text>
</comment>
<dbReference type="InterPro" id="IPR044726">
    <property type="entry name" value="ABCC_6TM_D2"/>
</dbReference>
<dbReference type="InterPro" id="IPR036640">
    <property type="entry name" value="ABC1_TM_sf"/>
</dbReference>
<evidence type="ECO:0000256" key="11">
    <source>
        <dbReference type="ARBA" id="ARBA00023180"/>
    </source>
</evidence>
<feature type="transmembrane region" description="Helical" evidence="14">
    <location>
        <begin position="433"/>
        <end position="456"/>
    </location>
</feature>
<feature type="transmembrane region" description="Helical" evidence="14">
    <location>
        <begin position="323"/>
        <end position="343"/>
    </location>
</feature>
<dbReference type="GO" id="GO:0005524">
    <property type="term" value="F:ATP binding"/>
    <property type="evidence" value="ECO:0007669"/>
    <property type="project" value="UniProtKB-KW"/>
</dbReference>
<feature type="transmembrane region" description="Helical" evidence="14">
    <location>
        <begin position="546"/>
        <end position="567"/>
    </location>
</feature>
<evidence type="ECO:0000313" key="18">
    <source>
        <dbReference type="Proteomes" id="UP001147747"/>
    </source>
</evidence>
<feature type="domain" description="ABC transporter" evidence="15">
    <location>
        <begin position="1352"/>
        <end position="1590"/>
    </location>
</feature>
<dbReference type="RefSeq" id="XP_056488974.1">
    <property type="nucleotide sequence ID" value="XM_056629672.1"/>
</dbReference>
<feature type="transmembrane region" description="Helical" evidence="14">
    <location>
        <begin position="1282"/>
        <end position="1303"/>
    </location>
</feature>
<keyword evidence="11" id="KW-0325">Glycoprotein</keyword>
<feature type="transmembrane region" description="Helical" evidence="14">
    <location>
        <begin position="1099"/>
        <end position="1122"/>
    </location>
</feature>
<dbReference type="CDD" id="cd05233">
    <property type="entry name" value="SDR_c"/>
    <property type="match status" value="1"/>
</dbReference>
<keyword evidence="5 14" id="KW-0812">Transmembrane</keyword>
<dbReference type="FunFam" id="1.20.1560.10:FF:000055">
    <property type="entry name" value="ABC multidrug transporter (Eurofung)"/>
    <property type="match status" value="1"/>
</dbReference>
<dbReference type="Gene3D" id="3.40.50.300">
    <property type="entry name" value="P-loop containing nucleotide triphosphate hydrolases"/>
    <property type="match status" value="2"/>
</dbReference>
<dbReference type="Proteomes" id="UP001147747">
    <property type="component" value="Unassembled WGS sequence"/>
</dbReference>
<dbReference type="SUPFAM" id="SSF90123">
    <property type="entry name" value="ABC transporter transmembrane region"/>
    <property type="match status" value="2"/>
</dbReference>
<name>A0A9W9W1S7_9EURO</name>
<feature type="transmembrane region" description="Helical" evidence="14">
    <location>
        <begin position="265"/>
        <end position="286"/>
    </location>
</feature>
<comment type="caution">
    <text evidence="17">The sequence shown here is derived from an EMBL/GenBank/DDBJ whole genome shotgun (WGS) entry which is preliminary data.</text>
</comment>
<evidence type="ECO:0000313" key="17">
    <source>
        <dbReference type="EMBL" id="KAJ5396922.1"/>
    </source>
</evidence>
<keyword evidence="9 14" id="KW-1133">Transmembrane helix</keyword>
<dbReference type="GO" id="GO:0016887">
    <property type="term" value="F:ATP hydrolysis activity"/>
    <property type="evidence" value="ECO:0007669"/>
    <property type="project" value="InterPro"/>
</dbReference>
<dbReference type="Pfam" id="PF13561">
    <property type="entry name" value="adh_short_C2"/>
    <property type="match status" value="1"/>
</dbReference>
<dbReference type="InterPro" id="IPR021765">
    <property type="entry name" value="UstYa-like"/>
</dbReference>
<keyword evidence="7" id="KW-0067">ATP-binding</keyword>
<dbReference type="PROSITE" id="PS50929">
    <property type="entry name" value="ABC_TM1F"/>
    <property type="match status" value="2"/>
</dbReference>
<evidence type="ECO:0000256" key="12">
    <source>
        <dbReference type="ARBA" id="ARBA00035112"/>
    </source>
</evidence>